<dbReference type="SUPFAM" id="SSF55874">
    <property type="entry name" value="ATPase domain of HSP90 chaperone/DNA topoisomerase II/histidine kinase"/>
    <property type="match status" value="1"/>
</dbReference>
<dbReference type="GO" id="GO:0007234">
    <property type="term" value="P:osmosensory signaling via phosphorelay pathway"/>
    <property type="evidence" value="ECO:0007669"/>
    <property type="project" value="TreeGrafter"/>
</dbReference>
<dbReference type="Pfam" id="PF00512">
    <property type="entry name" value="HisKA"/>
    <property type="match status" value="1"/>
</dbReference>
<dbReference type="InterPro" id="IPR050351">
    <property type="entry name" value="BphY/WalK/GraS-like"/>
</dbReference>
<evidence type="ECO:0000259" key="10">
    <source>
        <dbReference type="PROSITE" id="PS50112"/>
    </source>
</evidence>
<evidence type="ECO:0000313" key="13">
    <source>
        <dbReference type="Proteomes" id="UP000639274"/>
    </source>
</evidence>
<dbReference type="AlphaFoldDB" id="A0A975AT06"/>
<evidence type="ECO:0000256" key="5">
    <source>
        <dbReference type="ARBA" id="ARBA00022777"/>
    </source>
</evidence>
<dbReference type="InterPro" id="IPR007891">
    <property type="entry name" value="CHASE3"/>
</dbReference>
<keyword evidence="4" id="KW-0808">Transferase</keyword>
<evidence type="ECO:0000256" key="8">
    <source>
        <dbReference type="SAM" id="Phobius"/>
    </source>
</evidence>
<evidence type="ECO:0000313" key="12">
    <source>
        <dbReference type="EMBL" id="QSX79312.1"/>
    </source>
</evidence>
<dbReference type="InterPro" id="IPR036890">
    <property type="entry name" value="HATPase_C_sf"/>
</dbReference>
<accession>A0A975AT06</accession>
<protein>
    <recommendedName>
        <fullName evidence="2">histidine kinase</fullName>
        <ecNumber evidence="2">2.7.13.3</ecNumber>
    </recommendedName>
</protein>
<name>A0A975AT06_9GAMM</name>
<dbReference type="InterPro" id="IPR001610">
    <property type="entry name" value="PAC"/>
</dbReference>
<dbReference type="NCBIfam" id="TIGR00229">
    <property type="entry name" value="sensory_box"/>
    <property type="match status" value="2"/>
</dbReference>
<keyword evidence="13" id="KW-1185">Reference proteome</keyword>
<dbReference type="RefSeq" id="WP_200614589.1">
    <property type="nucleotide sequence ID" value="NZ_CP071518.1"/>
</dbReference>
<dbReference type="SMART" id="SM00387">
    <property type="entry name" value="HATPase_c"/>
    <property type="match status" value="1"/>
</dbReference>
<dbReference type="InterPro" id="IPR005467">
    <property type="entry name" value="His_kinase_dom"/>
</dbReference>
<dbReference type="SMART" id="SM00388">
    <property type="entry name" value="HisKA"/>
    <property type="match status" value="1"/>
</dbReference>
<keyword evidence="8" id="KW-0812">Transmembrane</keyword>
<feature type="domain" description="PAC" evidence="11">
    <location>
        <begin position="316"/>
        <end position="368"/>
    </location>
</feature>
<dbReference type="PANTHER" id="PTHR42878:SF15">
    <property type="entry name" value="BACTERIOPHYTOCHROME"/>
    <property type="match status" value="1"/>
</dbReference>
<dbReference type="GO" id="GO:0006355">
    <property type="term" value="P:regulation of DNA-templated transcription"/>
    <property type="evidence" value="ECO:0007669"/>
    <property type="project" value="InterPro"/>
</dbReference>
<dbReference type="InterPro" id="IPR000014">
    <property type="entry name" value="PAS"/>
</dbReference>
<keyword evidence="3" id="KW-0597">Phosphoprotein</keyword>
<organism evidence="12 13">
    <name type="scientific">Agrilutibacter solisilvae</name>
    <dbReference type="NCBI Taxonomy" id="2763317"/>
    <lineage>
        <taxon>Bacteria</taxon>
        <taxon>Pseudomonadati</taxon>
        <taxon>Pseudomonadota</taxon>
        <taxon>Gammaproteobacteria</taxon>
        <taxon>Lysobacterales</taxon>
        <taxon>Lysobacteraceae</taxon>
        <taxon>Agrilutibacter</taxon>
    </lineage>
</organism>
<evidence type="ECO:0000259" key="9">
    <source>
        <dbReference type="PROSITE" id="PS50109"/>
    </source>
</evidence>
<dbReference type="InterPro" id="IPR003661">
    <property type="entry name" value="HisK_dim/P_dom"/>
</dbReference>
<dbReference type="Gene3D" id="1.10.287.130">
    <property type="match status" value="1"/>
</dbReference>
<keyword evidence="5" id="KW-0418">Kinase</keyword>
<dbReference type="PRINTS" id="PR00344">
    <property type="entry name" value="BCTRLSENSOR"/>
</dbReference>
<dbReference type="SMART" id="SM00091">
    <property type="entry name" value="PAS"/>
    <property type="match status" value="2"/>
</dbReference>
<evidence type="ECO:0000256" key="4">
    <source>
        <dbReference type="ARBA" id="ARBA00022679"/>
    </source>
</evidence>
<dbReference type="SUPFAM" id="SSF47384">
    <property type="entry name" value="Homodimeric domain of signal transducing histidine kinase"/>
    <property type="match status" value="1"/>
</dbReference>
<dbReference type="EMBL" id="CP071518">
    <property type="protein sequence ID" value="QSX79312.1"/>
    <property type="molecule type" value="Genomic_DNA"/>
</dbReference>
<feature type="transmembrane region" description="Helical" evidence="8">
    <location>
        <begin position="191"/>
        <end position="212"/>
    </location>
</feature>
<dbReference type="GO" id="GO:0000155">
    <property type="term" value="F:phosphorelay sensor kinase activity"/>
    <property type="evidence" value="ECO:0007669"/>
    <property type="project" value="InterPro"/>
</dbReference>
<evidence type="ECO:0000259" key="11">
    <source>
        <dbReference type="PROSITE" id="PS50113"/>
    </source>
</evidence>
<feature type="domain" description="PAC" evidence="11">
    <location>
        <begin position="447"/>
        <end position="497"/>
    </location>
</feature>
<dbReference type="InterPro" id="IPR004358">
    <property type="entry name" value="Sig_transdc_His_kin-like_C"/>
</dbReference>
<keyword evidence="8" id="KW-1133">Transmembrane helix</keyword>
<feature type="transmembrane region" description="Helical" evidence="8">
    <location>
        <begin position="16"/>
        <end position="36"/>
    </location>
</feature>
<keyword evidence="7" id="KW-0175">Coiled coil</keyword>
<dbReference type="Pfam" id="PF00989">
    <property type="entry name" value="PAS"/>
    <property type="match status" value="2"/>
</dbReference>
<dbReference type="SUPFAM" id="SSF55785">
    <property type="entry name" value="PYP-like sensor domain (PAS domain)"/>
    <property type="match status" value="2"/>
</dbReference>
<feature type="domain" description="Histidine kinase" evidence="9">
    <location>
        <begin position="522"/>
        <end position="736"/>
    </location>
</feature>
<dbReference type="SMART" id="SM00086">
    <property type="entry name" value="PAC"/>
    <property type="match status" value="2"/>
</dbReference>
<evidence type="ECO:0000256" key="1">
    <source>
        <dbReference type="ARBA" id="ARBA00000085"/>
    </source>
</evidence>
<dbReference type="CDD" id="cd00130">
    <property type="entry name" value="PAS"/>
    <property type="match status" value="2"/>
</dbReference>
<dbReference type="Proteomes" id="UP000639274">
    <property type="component" value="Chromosome"/>
</dbReference>
<proteinExistence type="predicted"/>
<evidence type="ECO:0000256" key="7">
    <source>
        <dbReference type="SAM" id="Coils"/>
    </source>
</evidence>
<dbReference type="GO" id="GO:0030295">
    <property type="term" value="F:protein kinase activator activity"/>
    <property type="evidence" value="ECO:0007669"/>
    <property type="project" value="TreeGrafter"/>
</dbReference>
<sequence length="756" mass="82703">MQDAVRIQRGRISQGLWSVGFGLTLFAVAALAVHGYRTARRAEAARTAAGLTARALQQAQQLEMLVMRMEADQRGFLVAGLPAMEVAREADFALALRATTQLRPLLTQSAQRARLARAEQLLRERHAQMRRTSTIAATQGLPAARDAFTIDGTGTSHRAAQAVADLRGQQQARLLAIDVDSAADEARFNQALTLGAIALALLLLHGAGTLWLQRRRSRGLRAALAHSDAMQHAVLDSAGTMVIATDTTGMITVFNRTASQTLGYSPGEVIGRHQPGLFHDPVEVQARAAQLSTELGRIVEPGFEAFVALARDGRTDTRHWTYVRRDGSSLRVQLAVSAVHGADGELVGFVGIANDITEQERAHDLLRQNEQHLRTIIDTASDAFIAIDTAGVIQDWNAQAERILGWSREEAVGQSLAELVVPAQFRQAHIRGLERYLRDGHGPVLNRRIEITALDRSGREFPIELTVWPLRTHARLSFNAFIHDITGRKAAQEAIRALNSELTEQAEQLSQTNRELESFSYSVSHDLRAPLRHMSGYAQILREEAGHQLDASAQRYIDEIAASARRMGALIDDLLAFSRLSRQALTLVAVDMNTVVRDAIADAGVAPNPLATIEVAPLPPVQADPVLLRQVWINLISNAVKYSAPQGARALVRIDGEVDGTHVRYRIRDNGVGFDPRYADKLFGVFQRLHAQDEFEGTGVGLAIVQRIVARHRGQVAASAQPGQGAQFTIELPTHEPQAQGRHVQVHSDHPPREAA</sequence>
<feature type="coiled-coil region" evidence="7">
    <location>
        <begin position="488"/>
        <end position="519"/>
    </location>
</feature>
<dbReference type="InterPro" id="IPR035965">
    <property type="entry name" value="PAS-like_dom_sf"/>
</dbReference>
<feature type="domain" description="PAS" evidence="10">
    <location>
        <begin position="227"/>
        <end position="272"/>
    </location>
</feature>
<dbReference type="Pfam" id="PF05227">
    <property type="entry name" value="CHASE3"/>
    <property type="match status" value="1"/>
</dbReference>
<dbReference type="Pfam" id="PF02518">
    <property type="entry name" value="HATPase_c"/>
    <property type="match status" value="1"/>
</dbReference>
<dbReference type="InterPro" id="IPR003594">
    <property type="entry name" value="HATPase_dom"/>
</dbReference>
<dbReference type="PROSITE" id="PS50113">
    <property type="entry name" value="PAC"/>
    <property type="match status" value="2"/>
</dbReference>
<evidence type="ECO:0000256" key="3">
    <source>
        <dbReference type="ARBA" id="ARBA00022553"/>
    </source>
</evidence>
<dbReference type="CDD" id="cd00082">
    <property type="entry name" value="HisKA"/>
    <property type="match status" value="1"/>
</dbReference>
<dbReference type="GO" id="GO:0005886">
    <property type="term" value="C:plasma membrane"/>
    <property type="evidence" value="ECO:0007669"/>
    <property type="project" value="UniProtKB-ARBA"/>
</dbReference>
<dbReference type="KEGG" id="lsf:I8J32_005410"/>
<dbReference type="PROSITE" id="PS50112">
    <property type="entry name" value="PAS"/>
    <property type="match status" value="2"/>
</dbReference>
<evidence type="ECO:0000256" key="2">
    <source>
        <dbReference type="ARBA" id="ARBA00012438"/>
    </source>
</evidence>
<dbReference type="FunFam" id="1.10.287.130:FF:000070">
    <property type="entry name" value="Histidine kinase sensor protein"/>
    <property type="match status" value="1"/>
</dbReference>
<reference evidence="12 13" key="1">
    <citation type="submission" date="2021-03" db="EMBL/GenBank/DDBJ databases">
        <title>Lysobacter sp. nov. isolated from soil of gangwondo yeongwol, south Korea.</title>
        <authorList>
            <person name="Kim K.R."/>
            <person name="Kim K.H."/>
            <person name="Jeon C.O."/>
        </authorList>
    </citation>
    <scope>NUCLEOTIDE SEQUENCE [LARGE SCALE GENOMIC DNA]</scope>
    <source>
        <strain evidence="12 13">R19</strain>
    </source>
</reference>
<dbReference type="InterPro" id="IPR036097">
    <property type="entry name" value="HisK_dim/P_sf"/>
</dbReference>
<dbReference type="GO" id="GO:0000156">
    <property type="term" value="F:phosphorelay response regulator activity"/>
    <property type="evidence" value="ECO:0007669"/>
    <property type="project" value="TreeGrafter"/>
</dbReference>
<keyword evidence="6 8" id="KW-0472">Membrane</keyword>
<gene>
    <name evidence="12" type="ORF">I8J32_005410</name>
</gene>
<dbReference type="Gene3D" id="3.30.565.10">
    <property type="entry name" value="Histidine kinase-like ATPase, C-terminal domain"/>
    <property type="match status" value="1"/>
</dbReference>
<evidence type="ECO:0000256" key="6">
    <source>
        <dbReference type="ARBA" id="ARBA00023136"/>
    </source>
</evidence>
<dbReference type="Gene3D" id="3.30.450.20">
    <property type="entry name" value="PAS domain"/>
    <property type="match status" value="2"/>
</dbReference>
<dbReference type="FunFam" id="3.30.565.10:FF:000006">
    <property type="entry name" value="Sensor histidine kinase WalK"/>
    <property type="match status" value="1"/>
</dbReference>
<dbReference type="InterPro" id="IPR013767">
    <property type="entry name" value="PAS_fold"/>
</dbReference>
<feature type="domain" description="PAS" evidence="10">
    <location>
        <begin position="369"/>
        <end position="440"/>
    </location>
</feature>
<dbReference type="InterPro" id="IPR000700">
    <property type="entry name" value="PAS-assoc_C"/>
</dbReference>
<dbReference type="PANTHER" id="PTHR42878">
    <property type="entry name" value="TWO-COMPONENT HISTIDINE KINASE"/>
    <property type="match status" value="1"/>
</dbReference>
<dbReference type="EC" id="2.7.13.3" evidence="2"/>
<dbReference type="PROSITE" id="PS50109">
    <property type="entry name" value="HIS_KIN"/>
    <property type="match status" value="1"/>
</dbReference>
<comment type="catalytic activity">
    <reaction evidence="1">
        <text>ATP + protein L-histidine = ADP + protein N-phospho-L-histidine.</text>
        <dbReference type="EC" id="2.7.13.3"/>
    </reaction>
</comment>